<accession>A0ABV7LGY8</accession>
<dbReference type="SUPFAM" id="SSF56281">
    <property type="entry name" value="Metallo-hydrolase/oxidoreductase"/>
    <property type="match status" value="1"/>
</dbReference>
<dbReference type="Proteomes" id="UP001595536">
    <property type="component" value="Unassembled WGS sequence"/>
</dbReference>
<dbReference type="PANTHER" id="PTHR11203:SF49">
    <property type="entry name" value="BLL1145 PROTEIN"/>
    <property type="match status" value="1"/>
</dbReference>
<reference evidence="3" key="1">
    <citation type="journal article" date="2019" name="Int. J. Syst. Evol. Microbiol.">
        <title>The Global Catalogue of Microorganisms (GCM) 10K type strain sequencing project: providing services to taxonomists for standard genome sequencing and annotation.</title>
        <authorList>
            <consortium name="The Broad Institute Genomics Platform"/>
            <consortium name="The Broad Institute Genome Sequencing Center for Infectious Disease"/>
            <person name="Wu L."/>
            <person name="Ma J."/>
        </authorList>
    </citation>
    <scope>NUCLEOTIDE SEQUENCE [LARGE SCALE GENOMIC DNA]</scope>
    <source>
        <strain evidence="3">CCM 7941</strain>
    </source>
</reference>
<dbReference type="NCBIfam" id="TIGR04122">
    <property type="entry name" value="Xnuc_lig_assoc"/>
    <property type="match status" value="1"/>
</dbReference>
<proteinExistence type="predicted"/>
<feature type="compositionally biased region" description="Low complexity" evidence="1">
    <location>
        <begin position="360"/>
        <end position="378"/>
    </location>
</feature>
<keyword evidence="2" id="KW-0436">Ligase</keyword>
<keyword evidence="3" id="KW-1185">Reference proteome</keyword>
<name>A0ABV7LGY8_9HYPH</name>
<comment type="caution">
    <text evidence="2">The sequence shown here is derived from an EMBL/GenBank/DDBJ whole genome shotgun (WGS) entry which is preliminary data.</text>
</comment>
<sequence>MEQPELAMRGAAEGLLALTPAGLWCPAGEFHIDPLRPAPAALITHAHADHARPGHGLVLAARETLDLMAARHGPDFAGATRAVAPGEILTLSSARVSFHPAGHVLGSAQIRIEARNRRGWLTRAVVSGDYKREADPTCAPFAPLACDVFVTEATFGLPVFRHPPPAAEIARLLASLRLFPERAHLVGAYSLGKAQRLVALLRAAGYDAPVYLHGAMQRVTEVYLRHGVALGALRPVPPAGRRGPGDGLPGQIILCPPGALQERWSRRFADPVRCLASGWMRTRARARQRGVELPLVISDHADWPALLQTVAETGAGQVLVTHGREDALVYWLRQQGRDARPLSLPGHGEDEDGDGPGLPGAPSADDGAAGASPGDGPAIRTTPAGEAP</sequence>
<dbReference type="InterPro" id="IPR036866">
    <property type="entry name" value="RibonucZ/Hydroxyglut_hydro"/>
</dbReference>
<dbReference type="EC" id="3.1.-.-" evidence="2"/>
<dbReference type="GO" id="GO:0004527">
    <property type="term" value="F:exonuclease activity"/>
    <property type="evidence" value="ECO:0007669"/>
    <property type="project" value="UniProtKB-KW"/>
</dbReference>
<evidence type="ECO:0000313" key="3">
    <source>
        <dbReference type="Proteomes" id="UP001595536"/>
    </source>
</evidence>
<protein>
    <submittedName>
        <fullName evidence="2">Ligase-associated DNA damage response exonuclease</fullName>
        <ecNumber evidence="2">3.1.-.-</ecNumber>
    </submittedName>
</protein>
<dbReference type="InterPro" id="IPR050698">
    <property type="entry name" value="MBL"/>
</dbReference>
<evidence type="ECO:0000256" key="1">
    <source>
        <dbReference type="SAM" id="MobiDB-lite"/>
    </source>
</evidence>
<keyword evidence="2" id="KW-0269">Exonuclease</keyword>
<keyword evidence="2" id="KW-0378">Hydrolase</keyword>
<feature type="region of interest" description="Disordered" evidence="1">
    <location>
        <begin position="340"/>
        <end position="388"/>
    </location>
</feature>
<dbReference type="GO" id="GO:0016874">
    <property type="term" value="F:ligase activity"/>
    <property type="evidence" value="ECO:0007669"/>
    <property type="project" value="UniProtKB-KW"/>
</dbReference>
<dbReference type="EMBL" id="JBHRUV010000038">
    <property type="protein sequence ID" value="MFC3266403.1"/>
    <property type="molecule type" value="Genomic_DNA"/>
</dbReference>
<evidence type="ECO:0000313" key="2">
    <source>
        <dbReference type="EMBL" id="MFC3266403.1"/>
    </source>
</evidence>
<gene>
    <name evidence="2" type="ORF">ACFOEX_08565</name>
</gene>
<dbReference type="PANTHER" id="PTHR11203">
    <property type="entry name" value="CLEAVAGE AND POLYADENYLATION SPECIFICITY FACTOR FAMILY MEMBER"/>
    <property type="match status" value="1"/>
</dbReference>
<organism evidence="2 3">
    <name type="scientific">Camelimonas abortus</name>
    <dbReference type="NCBI Taxonomy" id="1017184"/>
    <lineage>
        <taxon>Bacteria</taxon>
        <taxon>Pseudomonadati</taxon>
        <taxon>Pseudomonadota</taxon>
        <taxon>Alphaproteobacteria</taxon>
        <taxon>Hyphomicrobiales</taxon>
        <taxon>Chelatococcaceae</taxon>
        <taxon>Camelimonas</taxon>
    </lineage>
</organism>
<dbReference type="Gene3D" id="3.60.15.10">
    <property type="entry name" value="Ribonuclease Z/Hydroxyacylglutathione hydrolase-like"/>
    <property type="match status" value="1"/>
</dbReference>
<keyword evidence="2" id="KW-0540">Nuclease</keyword>
<dbReference type="InterPro" id="IPR026360">
    <property type="entry name" value="Xnuc_lig_assoc"/>
</dbReference>
<dbReference type="RefSeq" id="WP_376828665.1">
    <property type="nucleotide sequence ID" value="NZ_JBHLWR010000004.1"/>
</dbReference>